<dbReference type="GO" id="GO:0016747">
    <property type="term" value="F:acyltransferase activity, transferring groups other than amino-acyl groups"/>
    <property type="evidence" value="ECO:0007669"/>
    <property type="project" value="InterPro"/>
</dbReference>
<protein>
    <submittedName>
        <fullName evidence="1">GNAT family N-acetyltransferase</fullName>
    </submittedName>
</protein>
<dbReference type="Gene3D" id="3.40.630.30">
    <property type="match status" value="1"/>
</dbReference>
<dbReference type="Proteomes" id="UP000487649">
    <property type="component" value="Unassembled WGS sequence"/>
</dbReference>
<sequence>MKLKVEKMTEQDAFQIFVWKYSEPYDWYNLEGDEACIHEFLEDSYYVVKDQEHGLVGFFCYGPSAQVTSGKLLGFYADETYLDIGLGMNPLLCGKGYGASFLELGMQYAKEILGAKKFRLTVADFNERGIKVYQKVGFYEVGTFEARNRVEQIRFKVMCKSNN</sequence>
<dbReference type="AlphaFoldDB" id="A0A173SPQ7"/>
<reference evidence="1 2" key="1">
    <citation type="journal article" date="2019" name="Nat. Med.">
        <title>A library of human gut bacterial isolates paired with longitudinal multiomics data enables mechanistic microbiome research.</title>
        <authorList>
            <person name="Poyet M."/>
            <person name="Groussin M."/>
            <person name="Gibbons S.M."/>
            <person name="Avila-Pacheco J."/>
            <person name="Jiang X."/>
            <person name="Kearney S.M."/>
            <person name="Perrotta A.R."/>
            <person name="Berdy B."/>
            <person name="Zhao S."/>
            <person name="Lieberman T.D."/>
            <person name="Swanson P.K."/>
            <person name="Smith M."/>
            <person name="Roesemann S."/>
            <person name="Alexander J.E."/>
            <person name="Rich S.A."/>
            <person name="Livny J."/>
            <person name="Vlamakis H."/>
            <person name="Clish C."/>
            <person name="Bullock K."/>
            <person name="Deik A."/>
            <person name="Scott J."/>
            <person name="Pierce K.A."/>
            <person name="Xavier R.J."/>
            <person name="Alm E.J."/>
        </authorList>
    </citation>
    <scope>NUCLEOTIDE SEQUENCE [LARGE SCALE GENOMIC DNA]</scope>
    <source>
        <strain evidence="1 2">BIOML-A198</strain>
    </source>
</reference>
<dbReference type="PROSITE" id="PS51186">
    <property type="entry name" value="GNAT"/>
    <property type="match status" value="1"/>
</dbReference>
<evidence type="ECO:0000313" key="2">
    <source>
        <dbReference type="Proteomes" id="UP000487649"/>
    </source>
</evidence>
<organism evidence="1 2">
    <name type="scientific">Turicibacter sanguinis</name>
    <dbReference type="NCBI Taxonomy" id="154288"/>
    <lineage>
        <taxon>Bacteria</taxon>
        <taxon>Bacillati</taxon>
        <taxon>Bacillota</taxon>
        <taxon>Erysipelotrichia</taxon>
        <taxon>Erysipelotrichales</taxon>
        <taxon>Turicibacteraceae</taxon>
        <taxon>Turicibacter</taxon>
    </lineage>
</organism>
<dbReference type="RefSeq" id="WP_006785543.1">
    <property type="nucleotide sequence ID" value="NZ_CABJBH010000004.1"/>
</dbReference>
<dbReference type="InterPro" id="IPR016181">
    <property type="entry name" value="Acyl_CoA_acyltransferase"/>
</dbReference>
<gene>
    <name evidence="1" type="ORF">GMA92_07185</name>
</gene>
<proteinExistence type="predicted"/>
<dbReference type="InterPro" id="IPR000182">
    <property type="entry name" value="GNAT_dom"/>
</dbReference>
<dbReference type="SUPFAM" id="SSF55729">
    <property type="entry name" value="Acyl-CoA N-acyltransferases (Nat)"/>
    <property type="match status" value="1"/>
</dbReference>
<dbReference type="OrthoDB" id="423921at2"/>
<evidence type="ECO:0000313" key="1">
    <source>
        <dbReference type="EMBL" id="MTK21203.1"/>
    </source>
</evidence>
<accession>A0A173SPQ7</accession>
<dbReference type="EMBL" id="WMQE01000013">
    <property type="protein sequence ID" value="MTK21203.1"/>
    <property type="molecule type" value="Genomic_DNA"/>
</dbReference>
<dbReference type="Pfam" id="PF00583">
    <property type="entry name" value="Acetyltransf_1"/>
    <property type="match status" value="1"/>
</dbReference>
<name>A0A173SPQ7_9FIRM</name>
<dbReference type="GeneID" id="60059557"/>
<comment type="caution">
    <text evidence="1">The sequence shown here is derived from an EMBL/GenBank/DDBJ whole genome shotgun (WGS) entry which is preliminary data.</text>
</comment>